<accession>A0A840YBF1</accession>
<reference evidence="2 3" key="1">
    <citation type="submission" date="2020-08" db="EMBL/GenBank/DDBJ databases">
        <title>Genomic Encyclopedia of Type Strains, Phase IV (KMG-IV): sequencing the most valuable type-strain genomes for metagenomic binning, comparative biology and taxonomic classification.</title>
        <authorList>
            <person name="Goeker M."/>
        </authorList>
    </citation>
    <scope>NUCLEOTIDE SEQUENCE [LARGE SCALE GENOMIC DNA]</scope>
    <source>
        <strain evidence="2 3">DSM 26736</strain>
    </source>
</reference>
<sequence>MPDPVPVTSAYGWITASGAAGSFLLFLGLVVRQINPWRKQTLEAEQASRAQAIAVDQKLREDMLGRIEKLEADLKEQRLYYEDKLDKLTAAYDQKVDRLEAEYEAAARIARHELGNAKMRFRALVMLLRRLPNPPDGLSGILDDIEAMEAEQTKAEALEKGAQSGAKIARAGAEA</sequence>
<proteinExistence type="predicted"/>
<dbReference type="AlphaFoldDB" id="A0A840YBF1"/>
<organism evidence="2 3">
    <name type="scientific">Sphingomonas xinjiangensis</name>
    <dbReference type="NCBI Taxonomy" id="643568"/>
    <lineage>
        <taxon>Bacteria</taxon>
        <taxon>Pseudomonadati</taxon>
        <taxon>Pseudomonadota</taxon>
        <taxon>Alphaproteobacteria</taxon>
        <taxon>Sphingomonadales</taxon>
        <taxon>Sphingomonadaceae</taxon>
        <taxon>Sphingomonas</taxon>
    </lineage>
</organism>
<comment type="caution">
    <text evidence="2">The sequence shown here is derived from an EMBL/GenBank/DDBJ whole genome shotgun (WGS) entry which is preliminary data.</text>
</comment>
<dbReference type="Gene3D" id="6.10.140.780">
    <property type="match status" value="1"/>
</dbReference>
<evidence type="ECO:0000256" key="1">
    <source>
        <dbReference type="SAM" id="Phobius"/>
    </source>
</evidence>
<keyword evidence="1" id="KW-0472">Membrane</keyword>
<protein>
    <submittedName>
        <fullName evidence="2">Uncharacterized protein</fullName>
    </submittedName>
</protein>
<dbReference type="Proteomes" id="UP000527143">
    <property type="component" value="Unassembled WGS sequence"/>
</dbReference>
<keyword evidence="3" id="KW-1185">Reference proteome</keyword>
<evidence type="ECO:0000313" key="2">
    <source>
        <dbReference type="EMBL" id="MBB5709359.1"/>
    </source>
</evidence>
<dbReference type="EMBL" id="JACIJF010000001">
    <property type="protein sequence ID" value="MBB5709359.1"/>
    <property type="molecule type" value="Genomic_DNA"/>
</dbReference>
<gene>
    <name evidence="2" type="ORF">FHT02_000565</name>
</gene>
<keyword evidence="1" id="KW-1133">Transmembrane helix</keyword>
<feature type="transmembrane region" description="Helical" evidence="1">
    <location>
        <begin position="12"/>
        <end position="31"/>
    </location>
</feature>
<keyword evidence="1" id="KW-0812">Transmembrane</keyword>
<name>A0A840YBF1_9SPHN</name>
<evidence type="ECO:0000313" key="3">
    <source>
        <dbReference type="Proteomes" id="UP000527143"/>
    </source>
</evidence>
<dbReference type="RefSeq" id="WP_184083985.1">
    <property type="nucleotide sequence ID" value="NZ_JACIJF010000001.1"/>
</dbReference>